<reference evidence="2 3" key="1">
    <citation type="submission" date="2019-05" db="EMBL/GenBank/DDBJ databases">
        <title>Complete genome sequence of Pseudomonas Pseudomonas resinovorans.</title>
        <authorList>
            <person name="Chen H.-P."/>
        </authorList>
    </citation>
    <scope>NUCLEOTIDE SEQUENCE [LARGE SCALE GENOMIC DNA]</scope>
    <source>
        <strain evidence="2 3">TCU-CK1</strain>
    </source>
</reference>
<dbReference type="AlphaFoldDB" id="A0AAE6R8L5"/>
<keyword evidence="1" id="KW-0732">Signal</keyword>
<evidence type="ECO:0000313" key="2">
    <source>
        <dbReference type="EMBL" id="QHB25620.1"/>
    </source>
</evidence>
<dbReference type="PROSITE" id="PS51257">
    <property type="entry name" value="PROKAR_LIPOPROTEIN"/>
    <property type="match status" value="1"/>
</dbReference>
<feature type="chain" id="PRO_5041978906" evidence="1">
    <location>
        <begin position="27"/>
        <end position="522"/>
    </location>
</feature>
<dbReference type="EMBL" id="CP040324">
    <property type="protein sequence ID" value="QHB25620.1"/>
    <property type="molecule type" value="Genomic_DNA"/>
</dbReference>
<proteinExistence type="predicted"/>
<dbReference type="RefSeq" id="WP_143512071.1">
    <property type="nucleotide sequence ID" value="NZ_CP040324.1"/>
</dbReference>
<name>A0AAE6R8L5_9PSED</name>
<sequence>MKKINWMNVFAIVGLTLLSACSSSTGPVSTTVSTAAQLFSLQPTQDRATLQQTAQGYLATLLADPANAEVTFIKMDPAVVSKQMQVLAVTLPDGKTAQFHLREYNTITPGIEGWVGYKPSAWKQTHASSASEIDSDPFFYLSLARSGENIVGSVVVEGQTYRVQTLSPGQYVLIKIDESKLPPDGAPVQSAKVVASDLPTATTSHAASSVIRLLFVTTNQVRAQRPLNRLELAIALNDANSLMASSGVAIRFELAGIYDADYNQPSDYWQQAVDLMSNQQVMQQRDALRADMVSIYSTNPGVCGQARLTAKKSDAFSIISCPNALGHELGHNLGAMHHHSEPANVPDYAYGYKDEVGKFHTQMTTPFGAVHYFSNPRLSYQGRPLGDVDFSDVARRFNERRETVAAFYPDPQPKLILTLRGQNRSCTIDLSLGANVQLSWYLQCKDPQPFNPESAVVSGLYGANTQRKLCFANTLYTTNSCYSGFHNGSEFTIKNIHQGTGRPNTLEFSRRLMGAVTRITYD</sequence>
<dbReference type="SUPFAM" id="SSF55486">
    <property type="entry name" value="Metalloproteases ('zincins'), catalytic domain"/>
    <property type="match status" value="1"/>
</dbReference>
<dbReference type="Proteomes" id="UP000464593">
    <property type="component" value="Chromosome"/>
</dbReference>
<feature type="signal peptide" evidence="1">
    <location>
        <begin position="1"/>
        <end position="26"/>
    </location>
</feature>
<dbReference type="Pfam" id="PF13582">
    <property type="entry name" value="Reprolysin_3"/>
    <property type="match status" value="1"/>
</dbReference>
<accession>A0AAE6R8L5</accession>
<evidence type="ECO:0000256" key="1">
    <source>
        <dbReference type="SAM" id="SignalP"/>
    </source>
</evidence>
<organism evidence="2 3">
    <name type="scientific">Pseudomonas monteilii</name>
    <dbReference type="NCBI Taxonomy" id="76759"/>
    <lineage>
        <taxon>Bacteria</taxon>
        <taxon>Pseudomonadati</taxon>
        <taxon>Pseudomonadota</taxon>
        <taxon>Gammaproteobacteria</taxon>
        <taxon>Pseudomonadales</taxon>
        <taxon>Pseudomonadaceae</taxon>
        <taxon>Pseudomonas</taxon>
    </lineage>
</organism>
<protein>
    <submittedName>
        <fullName evidence="2">Metallopeptidase</fullName>
    </submittedName>
</protein>
<gene>
    <name evidence="2" type="ORF">TCK1_274</name>
</gene>
<evidence type="ECO:0000313" key="3">
    <source>
        <dbReference type="Proteomes" id="UP000464593"/>
    </source>
</evidence>